<reference evidence="2 3" key="2">
    <citation type="journal article" date="2014" name="PLoS ONE">
        <title>Evolution of mitochondria reconstructed from the energy metabolism of living bacteria.</title>
        <authorList>
            <person name="Degli Esposti M."/>
            <person name="Chouaia B."/>
            <person name="Comandatore F."/>
            <person name="Crotti E."/>
            <person name="Sassera D."/>
            <person name="Lievens P.M."/>
            <person name="Daffonchio D."/>
            <person name="Bandi C."/>
        </authorList>
    </citation>
    <scope>NUCLEOTIDE SEQUENCE [LARGE SCALE GENOMIC DNA]</scope>
    <source>
        <strain evidence="2 3">SF2.1</strain>
    </source>
</reference>
<reference evidence="2 3" key="1">
    <citation type="journal article" date="2014" name="Genome Biol. Evol.">
        <title>Acetic acid bacteria genomes reveal functional traits for adaptation to life in insect guts.</title>
        <authorList>
            <person name="Chouaia B."/>
            <person name="Gaiarsa S."/>
            <person name="Crotti E."/>
            <person name="Comandatore F."/>
            <person name="Degli Esposti M."/>
            <person name="Ricci I."/>
            <person name="Alma A."/>
            <person name="Favia G."/>
            <person name="Bandi C."/>
            <person name="Daffonchio D."/>
        </authorList>
    </citation>
    <scope>NUCLEOTIDE SEQUENCE [LARGE SCALE GENOMIC DNA]</scope>
    <source>
        <strain evidence="2 3">SF2.1</strain>
    </source>
</reference>
<dbReference type="EMBL" id="CBLX010000003">
    <property type="protein sequence ID" value="CDG38223.1"/>
    <property type="molecule type" value="Genomic_DNA"/>
</dbReference>
<keyword evidence="1" id="KW-0472">Membrane</keyword>
<feature type="transmembrane region" description="Helical" evidence="1">
    <location>
        <begin position="171"/>
        <end position="188"/>
    </location>
</feature>
<feature type="transmembrane region" description="Helical" evidence="1">
    <location>
        <begin position="415"/>
        <end position="433"/>
    </location>
</feature>
<protein>
    <submittedName>
        <fullName evidence="2">Membrane protein</fullName>
    </submittedName>
</protein>
<feature type="transmembrane region" description="Helical" evidence="1">
    <location>
        <begin position="445"/>
        <end position="467"/>
    </location>
</feature>
<evidence type="ECO:0000256" key="1">
    <source>
        <dbReference type="SAM" id="Phobius"/>
    </source>
</evidence>
<dbReference type="AlphaFoldDB" id="A0A060QC37"/>
<keyword evidence="1" id="KW-1133">Transmembrane helix</keyword>
<feature type="transmembrane region" description="Helical" evidence="1">
    <location>
        <begin position="219"/>
        <end position="250"/>
    </location>
</feature>
<comment type="caution">
    <text evidence="2">The sequence shown here is derived from an EMBL/GenBank/DDBJ whole genome shotgun (WGS) entry which is preliminary data.</text>
</comment>
<dbReference type="Proteomes" id="UP000027583">
    <property type="component" value="Unassembled WGS sequence"/>
</dbReference>
<dbReference type="RefSeq" id="WP_155996797.1">
    <property type="nucleotide sequence ID" value="NZ_CBLX010000003.1"/>
</dbReference>
<proteinExistence type="predicted"/>
<feature type="transmembrane region" description="Helical" evidence="1">
    <location>
        <begin position="345"/>
        <end position="366"/>
    </location>
</feature>
<sequence>MLSTLRAALALSPVRVFMFFASMMGLACILLIPPGQMPDERNHFARIVQIAQGGFVGIKLDAAQAGGYLPANFPSEAELLNSLRFHAETKVDMNELSALAARPWDHRQSWASFGNTVIYAPITYLPGAVVTFIGRHTRATIIQTSIMVHVINTVISIALCTLAIALARRGVLYLMLLASLPMVMALNASCSQDGLIFALALLTASLLTRINTFDPGSTRFWIGIACLFAVLTVSKPPLLLCSLIPLGLFPAREWLGAGRRKYLAVTPFVASIAAFLIWQHFGMTPTKVQFLDGSGTSDSGQVHWVLTHPLSLPMLAYTTLKVNLGHNIHEFIGVLGWLDTLFPAWFYRLVYVTILATLCFCAYPAIRNRALAQNGRTVLVTVLAMLLAVGAVYFSLYVIWTPVGAPIIDGVQGRYFLPIAPFLALLFPLMPRASQLSPSESTQRWAMLGMTAFLCFDLVTLTGVLAARFW</sequence>
<accession>A0A060QC37</accession>
<feature type="transmembrane region" description="Helical" evidence="1">
    <location>
        <begin position="195"/>
        <end position="213"/>
    </location>
</feature>
<dbReference type="eggNOG" id="COG4713">
    <property type="taxonomic scope" value="Bacteria"/>
</dbReference>
<feature type="transmembrane region" description="Helical" evidence="1">
    <location>
        <begin position="116"/>
        <end position="134"/>
    </location>
</feature>
<organism evidence="2 3">
    <name type="scientific">Asaia bogorensis</name>
    <dbReference type="NCBI Taxonomy" id="91915"/>
    <lineage>
        <taxon>Bacteria</taxon>
        <taxon>Pseudomonadati</taxon>
        <taxon>Pseudomonadota</taxon>
        <taxon>Alphaproteobacteria</taxon>
        <taxon>Acetobacterales</taxon>
        <taxon>Acetobacteraceae</taxon>
        <taxon>Asaia</taxon>
    </lineage>
</organism>
<gene>
    <name evidence="2" type="ORF">ASAP_0178</name>
</gene>
<evidence type="ECO:0000313" key="2">
    <source>
        <dbReference type="EMBL" id="CDG38223.1"/>
    </source>
</evidence>
<dbReference type="InterPro" id="IPR018674">
    <property type="entry name" value="DUF2142_membrane"/>
</dbReference>
<dbReference type="PROSITE" id="PS51257">
    <property type="entry name" value="PROKAR_LIPOPROTEIN"/>
    <property type="match status" value="1"/>
</dbReference>
<dbReference type="Pfam" id="PF09913">
    <property type="entry name" value="DUF2142"/>
    <property type="match status" value="1"/>
</dbReference>
<feature type="transmembrane region" description="Helical" evidence="1">
    <location>
        <begin position="12"/>
        <end position="32"/>
    </location>
</feature>
<feature type="transmembrane region" description="Helical" evidence="1">
    <location>
        <begin position="146"/>
        <end position="165"/>
    </location>
</feature>
<feature type="transmembrane region" description="Helical" evidence="1">
    <location>
        <begin position="378"/>
        <end position="400"/>
    </location>
</feature>
<feature type="transmembrane region" description="Helical" evidence="1">
    <location>
        <begin position="262"/>
        <end position="281"/>
    </location>
</feature>
<evidence type="ECO:0000313" key="3">
    <source>
        <dbReference type="Proteomes" id="UP000027583"/>
    </source>
</evidence>
<name>A0A060QC37_9PROT</name>
<keyword evidence="1" id="KW-0812">Transmembrane</keyword>